<accession>A0ACC0EVJ6</accession>
<name>A0ACC0EVJ6_9BASI</name>
<dbReference type="Proteomes" id="UP001060170">
    <property type="component" value="Chromosome 2"/>
</dbReference>
<reference evidence="2" key="1">
    <citation type="journal article" date="2018" name="BMC Genomics">
        <title>Genomic insights into host adaptation between the wheat stripe rust pathogen (Puccinia striiformis f. sp. tritici) and the barley stripe rust pathogen (Puccinia striiformis f. sp. hordei).</title>
        <authorList>
            <person name="Xia C."/>
            <person name="Wang M."/>
            <person name="Yin C."/>
            <person name="Cornejo O.E."/>
            <person name="Hulbert S.H."/>
            <person name="Chen X."/>
        </authorList>
    </citation>
    <scope>NUCLEOTIDE SEQUENCE [LARGE SCALE GENOMIC DNA]</scope>
    <source>
        <strain evidence="2">93-210</strain>
    </source>
</reference>
<protein>
    <submittedName>
        <fullName evidence="1">Uncharacterized protein</fullName>
    </submittedName>
</protein>
<reference evidence="1 2" key="3">
    <citation type="journal article" date="2022" name="Microbiol. Spectr.">
        <title>Folding features and dynamics of 3D genome architecture in plant fungal pathogens.</title>
        <authorList>
            <person name="Xia C."/>
        </authorList>
    </citation>
    <scope>NUCLEOTIDE SEQUENCE [LARGE SCALE GENOMIC DNA]</scope>
    <source>
        <strain evidence="1 2">93-210</strain>
    </source>
</reference>
<sequence>MISIFCEYCRTHGLAAPWADPARTITELPEVDLHKASIIIFVMAGWRSMLNSGPQIDESSTSERGDVNWNHPEEAH</sequence>
<keyword evidence="2" id="KW-1185">Reference proteome</keyword>
<organism evidence="1 2">
    <name type="scientific">Puccinia striiformis f. sp. tritici</name>
    <dbReference type="NCBI Taxonomy" id="168172"/>
    <lineage>
        <taxon>Eukaryota</taxon>
        <taxon>Fungi</taxon>
        <taxon>Dikarya</taxon>
        <taxon>Basidiomycota</taxon>
        <taxon>Pucciniomycotina</taxon>
        <taxon>Pucciniomycetes</taxon>
        <taxon>Pucciniales</taxon>
        <taxon>Pucciniaceae</taxon>
        <taxon>Puccinia</taxon>
    </lineage>
</organism>
<proteinExistence type="predicted"/>
<reference evidence="2" key="2">
    <citation type="journal article" date="2018" name="Mol. Plant Microbe Interact.">
        <title>Genome sequence resources for the wheat stripe rust pathogen (Puccinia striiformis f. sp. tritici) and the barley stripe rust pathogen (Puccinia striiformis f. sp. hordei).</title>
        <authorList>
            <person name="Xia C."/>
            <person name="Wang M."/>
            <person name="Yin C."/>
            <person name="Cornejo O.E."/>
            <person name="Hulbert S.H."/>
            <person name="Chen X."/>
        </authorList>
    </citation>
    <scope>NUCLEOTIDE SEQUENCE [LARGE SCALE GENOMIC DNA]</scope>
    <source>
        <strain evidence="2">93-210</strain>
    </source>
</reference>
<evidence type="ECO:0000313" key="2">
    <source>
        <dbReference type="Proteomes" id="UP001060170"/>
    </source>
</evidence>
<dbReference type="EMBL" id="CM045866">
    <property type="protein sequence ID" value="KAI7961663.1"/>
    <property type="molecule type" value="Genomic_DNA"/>
</dbReference>
<comment type="caution">
    <text evidence="1">The sequence shown here is derived from an EMBL/GenBank/DDBJ whole genome shotgun (WGS) entry which is preliminary data.</text>
</comment>
<evidence type="ECO:0000313" key="1">
    <source>
        <dbReference type="EMBL" id="KAI7961663.1"/>
    </source>
</evidence>
<gene>
    <name evidence="1" type="ORF">MJO28_002152</name>
</gene>